<dbReference type="CDD" id="cd22054">
    <property type="entry name" value="NAC_NACA"/>
    <property type="match status" value="1"/>
</dbReference>
<dbReference type="PIRSF" id="PIRSF015901">
    <property type="entry name" value="NAC_alpha"/>
    <property type="match status" value="1"/>
</dbReference>
<gene>
    <name evidence="4" type="ORF">NYM_LOCUS29810</name>
</gene>
<feature type="domain" description="NAC-A/B" evidence="3">
    <location>
        <begin position="40"/>
        <end position="106"/>
    </location>
</feature>
<dbReference type="SMART" id="SM01407">
    <property type="entry name" value="NAC"/>
    <property type="match status" value="1"/>
</dbReference>
<evidence type="ECO:0000256" key="1">
    <source>
        <dbReference type="ARBA" id="ARBA00004000"/>
    </source>
</evidence>
<dbReference type="GO" id="GO:0005854">
    <property type="term" value="C:nascent polypeptide-associated complex"/>
    <property type="evidence" value="ECO:0007669"/>
    <property type="project" value="InterPro"/>
</dbReference>
<comment type="function">
    <text evidence="1">May promote appropriate targeting of ribosome-nascent polypeptide complexes.</text>
</comment>
<sequence length="187" mass="20865">MAEEAKEEQPHVHGENCNHDHEEHDHDHEHEGEELDPKSNRGEKKFKKAMTKMGLKPVTGINRVTIKKGKAFVISIDDPDVWKTPGNENSYIIFGKPNMDGLQTGQNEINQFKNPVTPEGAEEAKVETQAPAEEKGEASTEELNEEGLTPDNIKMVMEYTKCTRAEAVAALRATEDDSVNAIMKLTK</sequence>
<feature type="region of interest" description="Disordered" evidence="2">
    <location>
        <begin position="1"/>
        <end position="47"/>
    </location>
</feature>
<feature type="region of interest" description="Disordered" evidence="2">
    <location>
        <begin position="116"/>
        <end position="151"/>
    </location>
</feature>
<dbReference type="Gene3D" id="1.10.8.10">
    <property type="entry name" value="DNA helicase RuvA subunit, C-terminal domain"/>
    <property type="match status" value="1"/>
</dbReference>
<evidence type="ECO:0000259" key="3">
    <source>
        <dbReference type="PROSITE" id="PS51151"/>
    </source>
</evidence>
<dbReference type="InterPro" id="IPR002715">
    <property type="entry name" value="Nas_poly-pep-assoc_cplx_dom"/>
</dbReference>
<dbReference type="PROSITE" id="PS51151">
    <property type="entry name" value="NAC_AB"/>
    <property type="match status" value="1"/>
</dbReference>
<protein>
    <recommendedName>
        <fullName evidence="3">NAC-A/B domain-containing protein</fullName>
    </recommendedName>
</protein>
<feature type="compositionally biased region" description="Basic and acidic residues" evidence="2">
    <location>
        <begin position="7"/>
        <end position="43"/>
    </location>
</feature>
<dbReference type="EMBL" id="LR722069">
    <property type="protein sequence ID" value="VVW87420.1"/>
    <property type="molecule type" value="Genomic_DNA"/>
</dbReference>
<accession>A0A5K1HFR3</accession>
<dbReference type="Pfam" id="PF01849">
    <property type="entry name" value="NAC"/>
    <property type="match status" value="1"/>
</dbReference>
<proteinExistence type="predicted"/>
<feature type="compositionally biased region" description="Basic and acidic residues" evidence="2">
    <location>
        <begin position="122"/>
        <end position="138"/>
    </location>
</feature>
<dbReference type="AlphaFoldDB" id="A0A5K1HFR3"/>
<dbReference type="InterPro" id="IPR016641">
    <property type="entry name" value="EGD2/NACA0like"/>
</dbReference>
<dbReference type="Gene3D" id="2.20.70.30">
    <property type="entry name" value="Nascent polypeptide-associated complex domain"/>
    <property type="match status" value="1"/>
</dbReference>
<evidence type="ECO:0000256" key="2">
    <source>
        <dbReference type="SAM" id="MobiDB-lite"/>
    </source>
</evidence>
<name>A0A5K1HFR3_9MAGN</name>
<dbReference type="PANTHER" id="PTHR21713">
    <property type="entry name" value="NASCENT POLYPEPTIDE ASSOCIATED COMPLEX ALPHA SUBUNIT-RELATED"/>
    <property type="match status" value="1"/>
</dbReference>
<evidence type="ECO:0000313" key="4">
    <source>
        <dbReference type="EMBL" id="VVW87420.1"/>
    </source>
</evidence>
<dbReference type="InterPro" id="IPR038187">
    <property type="entry name" value="NAC_A/B_dom_sf"/>
</dbReference>
<organism evidence="4">
    <name type="scientific">Nymphaea colorata</name>
    <name type="common">pocket water lily</name>
    <dbReference type="NCBI Taxonomy" id="210225"/>
    <lineage>
        <taxon>Eukaryota</taxon>
        <taxon>Viridiplantae</taxon>
        <taxon>Streptophyta</taxon>
        <taxon>Embryophyta</taxon>
        <taxon>Tracheophyta</taxon>
        <taxon>Spermatophyta</taxon>
        <taxon>Magnoliopsida</taxon>
        <taxon>Nymphaeales</taxon>
        <taxon>Nymphaeaceae</taxon>
        <taxon>Nymphaea</taxon>
    </lineage>
</organism>
<dbReference type="OrthoDB" id="3169036at2759"/>
<reference evidence="4" key="1">
    <citation type="submission" date="2019-09" db="EMBL/GenBank/DDBJ databases">
        <authorList>
            <person name="Zhang L."/>
        </authorList>
    </citation>
    <scope>NUCLEOTIDE SEQUENCE</scope>
</reference>